<keyword evidence="2" id="KW-0812">Transmembrane</keyword>
<dbReference type="InterPro" id="IPR001387">
    <property type="entry name" value="Cro/C1-type_HTH"/>
</dbReference>
<accession>C2BD51</accession>
<evidence type="ECO:0000256" key="1">
    <source>
        <dbReference type="ARBA" id="ARBA00023125"/>
    </source>
</evidence>
<dbReference type="STRING" id="525254.HMPREF0072_0271"/>
<keyword evidence="2" id="KW-0472">Membrane</keyword>
<keyword evidence="5" id="KW-1185">Reference proteome</keyword>
<feature type="domain" description="HTH cro/C1-type" evidence="3">
    <location>
        <begin position="34"/>
        <end position="88"/>
    </location>
</feature>
<evidence type="ECO:0000313" key="5">
    <source>
        <dbReference type="Proteomes" id="UP000005984"/>
    </source>
</evidence>
<reference evidence="4 5" key="1">
    <citation type="submission" date="2008-10" db="EMBL/GenBank/DDBJ databases">
        <authorList>
            <person name="Qin X."/>
            <person name="Bachman B."/>
            <person name="Battles P."/>
            <person name="Bell A."/>
            <person name="Bess C."/>
            <person name="Bickham C."/>
            <person name="Chaboub L."/>
            <person name="Chen D."/>
            <person name="Coyle M."/>
            <person name="Deiros D.R."/>
            <person name="Dinh H."/>
            <person name="Forbes L."/>
            <person name="Fowler G."/>
            <person name="Francisco L."/>
            <person name="Fu Q."/>
            <person name="Gubbala S."/>
            <person name="Hale W."/>
            <person name="Han Y."/>
            <person name="Hemphill L."/>
            <person name="Highlander S.K."/>
            <person name="Hirani K."/>
            <person name="Hogues M."/>
            <person name="Jackson L."/>
            <person name="Jakkamsetti A."/>
            <person name="Javaid M."/>
            <person name="Jiang H."/>
            <person name="Korchina V."/>
            <person name="Kovar C."/>
            <person name="Lara F."/>
            <person name="Lee S."/>
            <person name="Mata R."/>
            <person name="Mathew T."/>
            <person name="Moen C."/>
            <person name="Morales K."/>
            <person name="Munidasa M."/>
            <person name="Nazareth L."/>
            <person name="Ngo R."/>
            <person name="Nguyen L."/>
            <person name="Okwuonu G."/>
            <person name="Ongeri F."/>
            <person name="Patil S."/>
            <person name="Petrosino J."/>
            <person name="Pham C."/>
            <person name="Pham P."/>
            <person name="Pu L.-L."/>
            <person name="Puazo M."/>
            <person name="Raj R."/>
            <person name="Reid J."/>
            <person name="Rouhana J."/>
            <person name="Saada N."/>
            <person name="Shang Y."/>
            <person name="Simmons D."/>
            <person name="Thornton R."/>
            <person name="Warren J."/>
            <person name="Weissenberger G."/>
            <person name="Zhang J."/>
            <person name="Zhang L."/>
            <person name="Zhou C."/>
            <person name="Zhu D."/>
            <person name="Muzny D."/>
            <person name="Worley K."/>
            <person name="Gibbs R."/>
        </authorList>
    </citation>
    <scope>NUCLEOTIDE SEQUENCE [LARGE SCALE GENOMIC DNA]</scope>
    <source>
        <strain evidence="4 5">ATCC 51172</strain>
    </source>
</reference>
<dbReference type="EMBL" id="ABYO01000015">
    <property type="protein sequence ID" value="EEI87243.1"/>
    <property type="molecule type" value="Genomic_DNA"/>
</dbReference>
<evidence type="ECO:0000259" key="3">
    <source>
        <dbReference type="PROSITE" id="PS50943"/>
    </source>
</evidence>
<dbReference type="PROSITE" id="PS50943">
    <property type="entry name" value="HTH_CROC1"/>
    <property type="match status" value="1"/>
</dbReference>
<dbReference type="GO" id="GO:0003677">
    <property type="term" value="F:DNA binding"/>
    <property type="evidence" value="ECO:0007669"/>
    <property type="project" value="UniProtKB-KW"/>
</dbReference>
<dbReference type="PANTHER" id="PTHR46797">
    <property type="entry name" value="HTH-TYPE TRANSCRIPTIONAL REGULATOR"/>
    <property type="match status" value="1"/>
</dbReference>
<dbReference type="SUPFAM" id="SSF47413">
    <property type="entry name" value="lambda repressor-like DNA-binding domains"/>
    <property type="match status" value="1"/>
</dbReference>
<organism evidence="4 5">
    <name type="scientific">Anaerococcus lactolyticus ATCC 51172</name>
    <dbReference type="NCBI Taxonomy" id="525254"/>
    <lineage>
        <taxon>Bacteria</taxon>
        <taxon>Bacillati</taxon>
        <taxon>Bacillota</taxon>
        <taxon>Tissierellia</taxon>
        <taxon>Tissierellales</taxon>
        <taxon>Peptoniphilaceae</taxon>
        <taxon>Anaerococcus</taxon>
    </lineage>
</organism>
<dbReference type="Pfam" id="PF01381">
    <property type="entry name" value="HTH_3"/>
    <property type="match status" value="1"/>
</dbReference>
<dbReference type="InterPro" id="IPR050807">
    <property type="entry name" value="TransReg_Diox_bact_type"/>
</dbReference>
<dbReference type="HOGENOM" id="CLU_066192_5_0_9"/>
<protein>
    <submittedName>
        <fullName evidence="4">DNA-binding helix-turn-helix protein</fullName>
    </submittedName>
</protein>
<dbReference type="PANTHER" id="PTHR46797:SF1">
    <property type="entry name" value="METHYLPHOSPHONATE SYNTHASE"/>
    <property type="match status" value="1"/>
</dbReference>
<dbReference type="SMART" id="SM00530">
    <property type="entry name" value="HTH_XRE"/>
    <property type="match status" value="1"/>
</dbReference>
<keyword evidence="2" id="KW-1133">Transmembrane helix</keyword>
<dbReference type="InterPro" id="IPR010982">
    <property type="entry name" value="Lambda_DNA-bd_dom_sf"/>
</dbReference>
<comment type="caution">
    <text evidence="4">The sequence shown here is derived from an EMBL/GenBank/DDBJ whole genome shotgun (WGS) entry which is preliminary data.</text>
</comment>
<keyword evidence="1 4" id="KW-0238">DNA-binding</keyword>
<sequence>MSSIFVVLTNFFLEFIIFIKYNNLIRRYKMSNRLKQLRTTLKLSGAKFAEPLGVSRSAISDIERGRNNLSEQMIKLICTTYKVNENWLRLGEGDMFIASDKIPLDDLTKDADPLELAILKAYFSLDKDLRSKALQHFKDQLIDKE</sequence>
<dbReference type="AlphaFoldDB" id="C2BD51"/>
<feature type="transmembrane region" description="Helical" evidence="2">
    <location>
        <begin position="6"/>
        <end position="25"/>
    </location>
</feature>
<dbReference type="Proteomes" id="UP000005984">
    <property type="component" value="Unassembled WGS sequence"/>
</dbReference>
<evidence type="ECO:0000313" key="4">
    <source>
        <dbReference type="EMBL" id="EEI87243.1"/>
    </source>
</evidence>
<evidence type="ECO:0000256" key="2">
    <source>
        <dbReference type="SAM" id="Phobius"/>
    </source>
</evidence>
<gene>
    <name evidence="4" type="ORF">HMPREF0072_0271</name>
</gene>
<dbReference type="Gene3D" id="1.10.260.40">
    <property type="entry name" value="lambda repressor-like DNA-binding domains"/>
    <property type="match status" value="1"/>
</dbReference>
<dbReference type="GO" id="GO:0003700">
    <property type="term" value="F:DNA-binding transcription factor activity"/>
    <property type="evidence" value="ECO:0007669"/>
    <property type="project" value="TreeGrafter"/>
</dbReference>
<dbReference type="CDD" id="cd00093">
    <property type="entry name" value="HTH_XRE"/>
    <property type="match status" value="1"/>
</dbReference>
<dbReference type="GO" id="GO:0005829">
    <property type="term" value="C:cytosol"/>
    <property type="evidence" value="ECO:0007669"/>
    <property type="project" value="TreeGrafter"/>
</dbReference>
<name>C2BD51_9FIRM</name>
<dbReference type="eggNOG" id="COG1396">
    <property type="taxonomic scope" value="Bacteria"/>
</dbReference>
<proteinExistence type="predicted"/>